<dbReference type="Gene3D" id="3.30.1780.10">
    <property type="entry name" value="ornithine cyclodeaminase, domain 1"/>
    <property type="match status" value="1"/>
</dbReference>
<dbReference type="PIRSF" id="PIRSF001439">
    <property type="entry name" value="CryM"/>
    <property type="match status" value="1"/>
</dbReference>
<dbReference type="Pfam" id="PF02423">
    <property type="entry name" value="OCD_Mu_crystall"/>
    <property type="match status" value="1"/>
</dbReference>
<dbReference type="RefSeq" id="WP_371947451.1">
    <property type="nucleotide sequence ID" value="NZ_JAXCEI010000002.1"/>
</dbReference>
<dbReference type="PANTHER" id="PTHR13812">
    <property type="entry name" value="KETIMINE REDUCTASE MU-CRYSTALLIN"/>
    <property type="match status" value="1"/>
</dbReference>
<name>A0ABV4Q4L7_9ACTN</name>
<dbReference type="EMBL" id="JAXCEI010000002">
    <property type="protein sequence ID" value="MFA1538106.1"/>
    <property type="molecule type" value="Genomic_DNA"/>
</dbReference>
<reference evidence="1 2" key="1">
    <citation type="submission" date="2023-11" db="EMBL/GenBank/DDBJ databases">
        <title>Actinomadura monticuli sp. nov., isolated from volcanic ash.</title>
        <authorList>
            <person name="Lee S.D."/>
            <person name="Yang H."/>
            <person name="Kim I.S."/>
        </authorList>
    </citation>
    <scope>NUCLEOTIDE SEQUENCE [LARGE SCALE GENOMIC DNA]</scope>
    <source>
        <strain evidence="1 2">DLS-62</strain>
    </source>
</reference>
<dbReference type="InterPro" id="IPR003462">
    <property type="entry name" value="ODC_Mu_crystall"/>
</dbReference>
<accession>A0ABV4Q4L7</accession>
<dbReference type="Proteomes" id="UP001569963">
    <property type="component" value="Unassembled WGS sequence"/>
</dbReference>
<keyword evidence="2" id="KW-1185">Reference proteome</keyword>
<proteinExistence type="predicted"/>
<evidence type="ECO:0000313" key="2">
    <source>
        <dbReference type="Proteomes" id="UP001569963"/>
    </source>
</evidence>
<comment type="caution">
    <text evidence="1">The sequence shown here is derived from an EMBL/GenBank/DDBJ whole genome shotgun (WGS) entry which is preliminary data.</text>
</comment>
<protein>
    <submittedName>
        <fullName evidence="1">Ornithine cyclodeaminase family protein</fullName>
    </submittedName>
</protein>
<dbReference type="Gene3D" id="3.40.50.720">
    <property type="entry name" value="NAD(P)-binding Rossmann-like Domain"/>
    <property type="match status" value="1"/>
</dbReference>
<sequence>MTTIKIIAGREVAALVTIADLIEPMRAALIAYSTGGVHRHPRVTAALDGDDQMLIMPAAVDQAAGLKILTMFPGAVAHGLPSVQGLVVLIDGVTGEPRAVLDGTTVTELRTGAVSALATDRLARPDARTLALIGSGVQGRAHLRALAEIRPWTEVRVYGRTRESADRLAESARGLALPARSTATVAEAVAGADVICTTTSACAPVLDDADVSPGAHVTAVGAFGATCRELPSALVARAALFADSRSAVLSEAGDFLLPQKEGVLPAPQITELGTVLAGESPGRTSPSEITVLKSLGLPIEDVVACDLVYRRALDADAGQDVDLA</sequence>
<organism evidence="1 2">
    <name type="scientific">Actinomadura monticuli</name>
    <dbReference type="NCBI Taxonomy" id="3097367"/>
    <lineage>
        <taxon>Bacteria</taxon>
        <taxon>Bacillati</taxon>
        <taxon>Actinomycetota</taxon>
        <taxon>Actinomycetes</taxon>
        <taxon>Streptosporangiales</taxon>
        <taxon>Thermomonosporaceae</taxon>
        <taxon>Actinomadura</taxon>
    </lineage>
</organism>
<dbReference type="InterPro" id="IPR023401">
    <property type="entry name" value="ODC_N"/>
</dbReference>
<dbReference type="SUPFAM" id="SSF51735">
    <property type="entry name" value="NAD(P)-binding Rossmann-fold domains"/>
    <property type="match status" value="1"/>
</dbReference>
<gene>
    <name evidence="1" type="ORF">SM611_04120</name>
</gene>
<dbReference type="PANTHER" id="PTHR13812:SF19">
    <property type="entry name" value="KETIMINE REDUCTASE MU-CRYSTALLIN"/>
    <property type="match status" value="1"/>
</dbReference>
<evidence type="ECO:0000313" key="1">
    <source>
        <dbReference type="EMBL" id="MFA1538106.1"/>
    </source>
</evidence>
<dbReference type="InterPro" id="IPR036291">
    <property type="entry name" value="NAD(P)-bd_dom_sf"/>
</dbReference>